<dbReference type="PANTHER" id="PTHR20992">
    <property type="entry name" value="AT15442P-RELATED"/>
    <property type="match status" value="1"/>
</dbReference>
<evidence type="ECO:0000313" key="2">
    <source>
        <dbReference type="Proteomes" id="UP000290602"/>
    </source>
</evidence>
<comment type="caution">
    <text evidence="1">The sequence shown here is derived from an EMBL/GenBank/DDBJ whole genome shotgun (WGS) entry which is preliminary data.</text>
</comment>
<reference evidence="1 2" key="1">
    <citation type="submission" date="2018-08" db="EMBL/GenBank/DDBJ databases">
        <title>Lactobacillus suantsai sp. nov., isolated from traditional fermented suan-tsai in Taiwan.</title>
        <authorList>
            <person name="Huang C.-H."/>
        </authorList>
    </citation>
    <scope>NUCLEOTIDE SEQUENCE [LARGE SCALE GENOMIC DNA]</scope>
    <source>
        <strain evidence="1 2">BCRC 12945</strain>
    </source>
</reference>
<proteinExistence type="predicted"/>
<gene>
    <name evidence="1" type="ORF">DXH47_06165</name>
</gene>
<keyword evidence="2" id="KW-1185">Reference proteome</keyword>
<evidence type="ECO:0000313" key="1">
    <source>
        <dbReference type="EMBL" id="RXI78649.1"/>
    </source>
</evidence>
<organism evidence="1 2">
    <name type="scientific">Levilactobacillus suantsaii</name>
    <dbReference type="NCBI Taxonomy" id="2292255"/>
    <lineage>
        <taxon>Bacteria</taxon>
        <taxon>Bacillati</taxon>
        <taxon>Bacillota</taxon>
        <taxon>Bacilli</taxon>
        <taxon>Lactobacillales</taxon>
        <taxon>Lactobacillaceae</taxon>
        <taxon>Levilactobacillus</taxon>
    </lineage>
</organism>
<dbReference type="Pfam" id="PF04087">
    <property type="entry name" value="DUF389"/>
    <property type="match status" value="1"/>
</dbReference>
<dbReference type="InterPro" id="IPR005240">
    <property type="entry name" value="DUF389"/>
</dbReference>
<dbReference type="PANTHER" id="PTHR20992:SF9">
    <property type="entry name" value="AT15442P-RELATED"/>
    <property type="match status" value="1"/>
</dbReference>
<name>A0A4Q0VHF7_9LACO</name>
<sequence length="308" mass="33734">MQVEKGSLLKSKIIDKNIRDSLNFGWINFAVLFCAIIIASVGLNMDSVTVIVGAMLVSPIMDPIIGMGYGFGIRDQKLIKKGFAIFLVEALIGLVAATLYFYLSPIKDAGDQLMSRTQPAIWDVLVAFFGGVAGIIGSAKKESANIMPGVAIATALIPPLCTTGYGISQLDWSIVIGAGYLFLINSFFIALATMIGTLIFNFRRIRDNPIPIKDQIIIVMIAFVIIVPSLISASKLVKRFYNDAQLTTFLNKELPDTYVVNKSFTDKKIKLAIIGDHIDKAEVKSLDKKLSDYKLGDYKIKDSAIIPR</sequence>
<dbReference type="EMBL" id="QXIL01000009">
    <property type="protein sequence ID" value="RXI78649.1"/>
    <property type="molecule type" value="Genomic_DNA"/>
</dbReference>
<dbReference type="RefSeq" id="WP_129032486.1">
    <property type="nucleotide sequence ID" value="NZ_CP059603.1"/>
</dbReference>
<protein>
    <submittedName>
        <fullName evidence="1">DUF389 domain-containing protein</fullName>
    </submittedName>
</protein>
<dbReference type="OrthoDB" id="9790659at2"/>
<dbReference type="Proteomes" id="UP000290602">
    <property type="component" value="Unassembled WGS sequence"/>
</dbReference>
<accession>A0A4Q0VHF7</accession>
<dbReference type="AlphaFoldDB" id="A0A4Q0VHF7"/>